<sequence length="233" mass="25579">MAISERITIRLTQIYRALHARFRVATVRNDKRPHVVYYTAGAALRRNPIFVDKLNSEISQSESDSWSLVDTPDKQRLARVSHQECSSDCKVIISQSNLTMQNIATEFTVPRKICSNLEALVSETASASAPSMTTDLNSSSSCTEFPSRATSPSLYSCASFSGSHSQIPKAPHAYPQYHREHDILQVRQLGSRSAAGDLDAAAWAPLAPPPRLGRARPAGLPRFVPDTEGELCP</sequence>
<protein>
    <submittedName>
        <fullName evidence="2">Uncharacterized protein</fullName>
    </submittedName>
</protein>
<evidence type="ECO:0000313" key="2">
    <source>
        <dbReference type="EMBL" id="KAG5649889.1"/>
    </source>
</evidence>
<evidence type="ECO:0000313" key="3">
    <source>
        <dbReference type="Proteomes" id="UP000717328"/>
    </source>
</evidence>
<gene>
    <name evidence="2" type="ORF">H0H81_001637</name>
</gene>
<name>A0A9P7KHL1_9AGAR</name>
<proteinExistence type="predicted"/>
<reference evidence="2" key="2">
    <citation type="submission" date="2021-10" db="EMBL/GenBank/DDBJ databases">
        <title>Phylogenomics reveals ancestral predisposition of the termite-cultivated fungus Termitomyces towards a domesticated lifestyle.</title>
        <authorList>
            <person name="Auxier B."/>
            <person name="Grum-Grzhimaylo A."/>
            <person name="Cardenas M.E."/>
            <person name="Lodge J.D."/>
            <person name="Laessoe T."/>
            <person name="Pedersen O."/>
            <person name="Smith M.E."/>
            <person name="Kuyper T.W."/>
            <person name="Franco-Molano E.A."/>
            <person name="Baroni T.J."/>
            <person name="Aanen D.K."/>
        </authorList>
    </citation>
    <scope>NUCLEOTIDE SEQUENCE</scope>
    <source>
        <strain evidence="2">D49</strain>
    </source>
</reference>
<feature type="region of interest" description="Disordered" evidence="1">
    <location>
        <begin position="207"/>
        <end position="233"/>
    </location>
</feature>
<evidence type="ECO:0000256" key="1">
    <source>
        <dbReference type="SAM" id="MobiDB-lite"/>
    </source>
</evidence>
<reference evidence="2" key="1">
    <citation type="submission" date="2021-02" db="EMBL/GenBank/DDBJ databases">
        <authorList>
            <person name="Nieuwenhuis M."/>
            <person name="Van De Peppel L.J.J."/>
        </authorList>
    </citation>
    <scope>NUCLEOTIDE SEQUENCE</scope>
    <source>
        <strain evidence="2">D49</strain>
    </source>
</reference>
<dbReference type="EMBL" id="JABCKI010000652">
    <property type="protein sequence ID" value="KAG5649889.1"/>
    <property type="molecule type" value="Genomic_DNA"/>
</dbReference>
<dbReference type="AlphaFoldDB" id="A0A9P7KHL1"/>
<comment type="caution">
    <text evidence="2">The sequence shown here is derived from an EMBL/GenBank/DDBJ whole genome shotgun (WGS) entry which is preliminary data.</text>
</comment>
<dbReference type="Proteomes" id="UP000717328">
    <property type="component" value="Unassembled WGS sequence"/>
</dbReference>
<keyword evidence="3" id="KW-1185">Reference proteome</keyword>
<organism evidence="2 3">
    <name type="scientific">Sphagnurus paluster</name>
    <dbReference type="NCBI Taxonomy" id="117069"/>
    <lineage>
        <taxon>Eukaryota</taxon>
        <taxon>Fungi</taxon>
        <taxon>Dikarya</taxon>
        <taxon>Basidiomycota</taxon>
        <taxon>Agaricomycotina</taxon>
        <taxon>Agaricomycetes</taxon>
        <taxon>Agaricomycetidae</taxon>
        <taxon>Agaricales</taxon>
        <taxon>Tricholomatineae</taxon>
        <taxon>Lyophyllaceae</taxon>
        <taxon>Sphagnurus</taxon>
    </lineage>
</organism>
<accession>A0A9P7KHL1</accession>